<dbReference type="RefSeq" id="WP_075010112.1">
    <property type="nucleotide sequence ID" value="NZ_FOAP01000022.1"/>
</dbReference>
<evidence type="ECO:0000313" key="3">
    <source>
        <dbReference type="EMBL" id="SEM75306.1"/>
    </source>
</evidence>
<dbReference type="InterPro" id="IPR002782">
    <property type="entry name" value="Mut7-C_RNAse_dom"/>
</dbReference>
<evidence type="ECO:0000259" key="1">
    <source>
        <dbReference type="Pfam" id="PF01927"/>
    </source>
</evidence>
<sequence>MMPKQVTVRLYGALNDFLPPERRGAEFTHVFTGSPSVKDLLESLGPPHPEVDLILVDGQAVDFGHRVEPGTRVVAYPPFHALDVTAMERVGVPLPSAMRFVLDVGLGRLAGFLRMLGFDTLWRNDAGDSALARVSQEEERILLTRDLGLLKRAEVRHGYFPRHSDPGHQLVEVVRRFQLAPRMQPFTRCMACNGVLTVARRDDVLERIPPRVAASHTGFQQCPSCQRVYWAGTHHQRMQALVEKLRGLKPDMP</sequence>
<dbReference type="InterPro" id="IPR027798">
    <property type="entry name" value="Ub_Mut7C"/>
</dbReference>
<keyword evidence="4" id="KW-1185">Reference proteome</keyword>
<dbReference type="SUPFAM" id="SSF54285">
    <property type="entry name" value="MoaD/ThiS"/>
    <property type="match status" value="1"/>
</dbReference>
<proteinExistence type="predicted"/>
<feature type="domain" description="Mut7-C RNAse" evidence="1">
    <location>
        <begin position="98"/>
        <end position="241"/>
    </location>
</feature>
<evidence type="ECO:0000313" key="4">
    <source>
        <dbReference type="Proteomes" id="UP000182719"/>
    </source>
</evidence>
<dbReference type="Proteomes" id="UP000182719">
    <property type="component" value="Unassembled WGS sequence"/>
</dbReference>
<organism evidence="3 4">
    <name type="scientific">Stigmatella aurantiaca</name>
    <dbReference type="NCBI Taxonomy" id="41"/>
    <lineage>
        <taxon>Bacteria</taxon>
        <taxon>Pseudomonadati</taxon>
        <taxon>Myxococcota</taxon>
        <taxon>Myxococcia</taxon>
        <taxon>Myxococcales</taxon>
        <taxon>Cystobacterineae</taxon>
        <taxon>Archangiaceae</taxon>
        <taxon>Stigmatella</taxon>
    </lineage>
</organism>
<dbReference type="AlphaFoldDB" id="A0A1H8AXT1"/>
<name>A0A1H8AXT1_STIAU</name>
<dbReference type="EMBL" id="FOAP01000022">
    <property type="protein sequence ID" value="SEM75306.1"/>
    <property type="molecule type" value="Genomic_DNA"/>
</dbReference>
<protein>
    <recommendedName>
        <fullName evidence="5">Twitching motility protein PilT</fullName>
    </recommendedName>
</protein>
<feature type="domain" description="Ubiquitin Mut7-C" evidence="2">
    <location>
        <begin position="5"/>
        <end position="83"/>
    </location>
</feature>
<gene>
    <name evidence="3" type="ORF">SAMN05444354_12292</name>
</gene>
<evidence type="ECO:0000259" key="2">
    <source>
        <dbReference type="Pfam" id="PF14451"/>
    </source>
</evidence>
<dbReference type="Pfam" id="PF01927">
    <property type="entry name" value="Mut7-C"/>
    <property type="match status" value="1"/>
</dbReference>
<dbReference type="OrthoDB" id="9797655at2"/>
<reference evidence="4" key="1">
    <citation type="submission" date="2016-10" db="EMBL/GenBank/DDBJ databases">
        <authorList>
            <person name="Varghese N."/>
            <person name="Submissions S."/>
        </authorList>
    </citation>
    <scope>NUCLEOTIDE SEQUENCE [LARGE SCALE GENOMIC DNA]</scope>
    <source>
        <strain evidence="4">DSM 17044</strain>
    </source>
</reference>
<dbReference type="PANTHER" id="PTHR39081">
    <property type="entry name" value="MUT7-C DOMAIN-CONTAINING PROTEIN"/>
    <property type="match status" value="1"/>
</dbReference>
<dbReference type="PANTHER" id="PTHR39081:SF1">
    <property type="entry name" value="MUT7-C RNASE DOMAIN-CONTAINING PROTEIN"/>
    <property type="match status" value="1"/>
</dbReference>
<dbReference type="InterPro" id="IPR016155">
    <property type="entry name" value="Mopterin_synth/thiamin_S_b"/>
</dbReference>
<evidence type="ECO:0008006" key="5">
    <source>
        <dbReference type="Google" id="ProtNLM"/>
    </source>
</evidence>
<dbReference type="Pfam" id="PF14451">
    <property type="entry name" value="Ub-Mut7C"/>
    <property type="match status" value="1"/>
</dbReference>
<accession>A0A1H8AXT1</accession>